<feature type="compositionally biased region" description="Polar residues" evidence="1">
    <location>
        <begin position="629"/>
        <end position="638"/>
    </location>
</feature>
<feature type="compositionally biased region" description="Basic and acidic residues" evidence="1">
    <location>
        <begin position="147"/>
        <end position="170"/>
    </location>
</feature>
<feature type="compositionally biased region" description="Polar residues" evidence="1">
    <location>
        <begin position="12"/>
        <end position="26"/>
    </location>
</feature>
<dbReference type="Proteomes" id="UP001163828">
    <property type="component" value="Unassembled WGS sequence"/>
</dbReference>
<feature type="region of interest" description="Disordered" evidence="1">
    <location>
        <begin position="1"/>
        <end position="95"/>
    </location>
</feature>
<feature type="compositionally biased region" description="Polar residues" evidence="1">
    <location>
        <begin position="445"/>
        <end position="467"/>
    </location>
</feature>
<keyword evidence="3" id="KW-1185">Reference proteome</keyword>
<reference evidence="2" key="1">
    <citation type="submission" date="2022-08" db="EMBL/GenBank/DDBJ databases">
        <authorList>
            <consortium name="DOE Joint Genome Institute"/>
            <person name="Min B."/>
            <person name="Riley R."/>
            <person name="Sierra-Patev S."/>
            <person name="Naranjo-Ortiz M."/>
            <person name="Looney B."/>
            <person name="Konkel Z."/>
            <person name="Slot J.C."/>
            <person name="Sakamoto Y."/>
            <person name="Steenwyk J.L."/>
            <person name="Rokas A."/>
            <person name="Carro J."/>
            <person name="Camarero S."/>
            <person name="Ferreira P."/>
            <person name="Molpeceres G."/>
            <person name="Ruiz-Duenas F.J."/>
            <person name="Serrano A."/>
            <person name="Henrissat B."/>
            <person name="Drula E."/>
            <person name="Hughes K.W."/>
            <person name="Mata J.L."/>
            <person name="Ishikawa N.K."/>
            <person name="Vargas-Isla R."/>
            <person name="Ushijima S."/>
            <person name="Smith C.A."/>
            <person name="Ahrendt S."/>
            <person name="Andreopoulos W."/>
            <person name="He G."/>
            <person name="Labutti K."/>
            <person name="Lipzen A."/>
            <person name="Ng V."/>
            <person name="Sandor L."/>
            <person name="Barry K."/>
            <person name="Martinez A.T."/>
            <person name="Xiao Y."/>
            <person name="Gibbons J.G."/>
            <person name="Terashima K."/>
            <person name="Hibbett D.S."/>
            <person name="Grigoriev I.V."/>
        </authorList>
    </citation>
    <scope>NUCLEOTIDE SEQUENCE</scope>
    <source>
        <strain evidence="2">TFB10827</strain>
    </source>
</reference>
<feature type="region of interest" description="Disordered" evidence="1">
    <location>
        <begin position="407"/>
        <end position="593"/>
    </location>
</feature>
<feature type="compositionally biased region" description="Polar residues" evidence="1">
    <location>
        <begin position="480"/>
        <end position="513"/>
    </location>
</feature>
<feature type="region of interest" description="Disordered" evidence="1">
    <location>
        <begin position="611"/>
        <end position="666"/>
    </location>
</feature>
<gene>
    <name evidence="2" type="ORF">F5050DRAFT_1107286</name>
</gene>
<evidence type="ECO:0000313" key="3">
    <source>
        <dbReference type="Proteomes" id="UP001163828"/>
    </source>
</evidence>
<feature type="compositionally biased region" description="Basic and acidic residues" evidence="1">
    <location>
        <begin position="236"/>
        <end position="256"/>
    </location>
</feature>
<comment type="caution">
    <text evidence="2">The sequence shown here is derived from an EMBL/GenBank/DDBJ whole genome shotgun (WGS) entry which is preliminary data.</text>
</comment>
<evidence type="ECO:0000313" key="2">
    <source>
        <dbReference type="EMBL" id="KAJ3998945.1"/>
    </source>
</evidence>
<evidence type="ECO:0000256" key="1">
    <source>
        <dbReference type="SAM" id="MobiDB-lite"/>
    </source>
</evidence>
<feature type="region of interest" description="Disordered" evidence="1">
    <location>
        <begin position="126"/>
        <end position="178"/>
    </location>
</feature>
<name>A0ABQ8QK68_9AGAR</name>
<sequence length="695" mass="72930">MRVAGGGEVDTPTVNILAASSTTPDESVNPVPRAPPDAVPEVEPSTVETSTDDELGAEISMHSTEGSASDVDDDQLDSTGEQGEPTVDGVGLQANSVPEALGSDELIAEEVRAGPVKALTTKSAAIEPSFVSSLFPEAKQASSGNTENEHSPEGMRRDVDASELLDRQSNGDEIVTPDIEARLAPDAEFEQMAATHAGNGPASFEEDPTVSNEGAHIEEQSLVESISAAEESTVIPEKETELSSEGAHEALPHEEIIPQEEMGSEASSTLANIGNFEMASTDLAIEESSAIPDEDGSPIAPDTQLAEKIETTGNAEVPATLMGSPIRAAQDEPVNSDTDLGASSEVVTGDQLGMELDQNDSPVIGSSQNDLTLADTIEDEPVDSEEPVAQTEEAASVGFADVTVESTHGEIPTDAGEDVQLLARGTSAEEPIESPIVQEEHSAHEQSVNQTPENFEASSVEPDSSPFSPFVVQTVEDQTDSALSAGETSSNTFSPQSVTNEEQPIQQPVSEQESQVHDENVEISPAVEDKTVKGADSNILLADEASPGEEGTPEIAHDTQTAEAAAVETTRTPETLEGSSKDQPTETTAAASEPVAVLHNSMEVVAKMAPEDASNLSVDDTEIERPKSPWTTSYSVINQGPDMTVEEDRSQIEEVSLSDVSDVPSGTEVSMPVIKVVQDQSEPSAAKVSRDFLCD</sequence>
<organism evidence="2 3">
    <name type="scientific">Lentinula boryana</name>
    <dbReference type="NCBI Taxonomy" id="40481"/>
    <lineage>
        <taxon>Eukaryota</taxon>
        <taxon>Fungi</taxon>
        <taxon>Dikarya</taxon>
        <taxon>Basidiomycota</taxon>
        <taxon>Agaricomycotina</taxon>
        <taxon>Agaricomycetes</taxon>
        <taxon>Agaricomycetidae</taxon>
        <taxon>Agaricales</taxon>
        <taxon>Marasmiineae</taxon>
        <taxon>Omphalotaceae</taxon>
        <taxon>Lentinula</taxon>
    </lineage>
</organism>
<protein>
    <submittedName>
        <fullName evidence="2">Uncharacterized protein</fullName>
    </submittedName>
</protein>
<dbReference type="EMBL" id="MU790548">
    <property type="protein sequence ID" value="KAJ3998945.1"/>
    <property type="molecule type" value="Genomic_DNA"/>
</dbReference>
<feature type="region of interest" description="Disordered" evidence="1">
    <location>
        <begin position="194"/>
        <end position="267"/>
    </location>
</feature>
<accession>A0ABQ8QK68</accession>
<feature type="compositionally biased region" description="Low complexity" evidence="1">
    <location>
        <begin position="559"/>
        <end position="575"/>
    </location>
</feature>
<proteinExistence type="predicted"/>